<comment type="caution">
    <text evidence="1">The sequence shown here is derived from an EMBL/GenBank/DDBJ whole genome shotgun (WGS) entry which is preliminary data.</text>
</comment>
<evidence type="ECO:0000313" key="2">
    <source>
        <dbReference type="Proteomes" id="UP000829398"/>
    </source>
</evidence>
<protein>
    <submittedName>
        <fullName evidence="1">GDP-Man:Man(1)GlcNAc(2)-PP-Dol alpha-1,3-mannosyltransferase</fullName>
    </submittedName>
</protein>
<evidence type="ECO:0000313" key="1">
    <source>
        <dbReference type="EMBL" id="KAH9779050.1"/>
    </source>
</evidence>
<sequence>MADVILVNSKFTATTFANTFKKLHARGIHPVVLYPAVNVYQFDKPHSCKLNFLSINRFERKKNIDLALSAFAMLRNLEEDVFKNRDTADVTLTIAVFDRVNFITSCSTAERNALLSECLCVLYTPKDEHLGIVPLEAMAAYKPVIACDSGGPVETIKNEVVGFLCNPTPQEFSLSMAKLIQEPQMAKKMGENARHHVMESFSTKIFGQHLNRLLAYVARGKED</sequence>
<reference evidence="2" key="1">
    <citation type="journal article" date="2023" name="Hortic. Res.">
        <title>A chromosome-level phased genome enabling allele-level studies in sweet orange: a case study on citrus Huanglongbing tolerance.</title>
        <authorList>
            <person name="Wu B."/>
            <person name="Yu Q."/>
            <person name="Deng Z."/>
            <person name="Duan Y."/>
            <person name="Luo F."/>
            <person name="Gmitter F. Jr."/>
        </authorList>
    </citation>
    <scope>NUCLEOTIDE SEQUENCE [LARGE SCALE GENOMIC DNA]</scope>
    <source>
        <strain evidence="2">cv. Valencia</strain>
    </source>
</reference>
<dbReference type="EMBL" id="CM039172">
    <property type="protein sequence ID" value="KAH9779050.1"/>
    <property type="molecule type" value="Genomic_DNA"/>
</dbReference>
<proteinExistence type="predicted"/>
<dbReference type="Proteomes" id="UP000829398">
    <property type="component" value="Chromosome 3"/>
</dbReference>
<accession>A0ACB8M1B0</accession>
<name>A0ACB8M1B0_CITSI</name>
<keyword evidence="2" id="KW-1185">Reference proteome</keyword>
<organism evidence="1 2">
    <name type="scientific">Citrus sinensis</name>
    <name type="common">Sweet orange</name>
    <name type="synonym">Citrus aurantium var. sinensis</name>
    <dbReference type="NCBI Taxonomy" id="2711"/>
    <lineage>
        <taxon>Eukaryota</taxon>
        <taxon>Viridiplantae</taxon>
        <taxon>Streptophyta</taxon>
        <taxon>Embryophyta</taxon>
        <taxon>Tracheophyta</taxon>
        <taxon>Spermatophyta</taxon>
        <taxon>Magnoliopsida</taxon>
        <taxon>eudicotyledons</taxon>
        <taxon>Gunneridae</taxon>
        <taxon>Pentapetalae</taxon>
        <taxon>rosids</taxon>
        <taxon>malvids</taxon>
        <taxon>Sapindales</taxon>
        <taxon>Rutaceae</taxon>
        <taxon>Aurantioideae</taxon>
        <taxon>Citrus</taxon>
    </lineage>
</organism>
<gene>
    <name evidence="1" type="ORF">KPL71_007568</name>
</gene>